<accession>E4Z4X0</accession>
<dbReference type="PANTHER" id="PTHR20843">
    <property type="entry name" value="STERILE ALPHA MOTIF DOMAIN CONTAINING PROTEIN 10"/>
    <property type="match status" value="1"/>
</dbReference>
<dbReference type="Proteomes" id="UP000011014">
    <property type="component" value="Unassembled WGS sequence"/>
</dbReference>
<dbReference type="PANTHER" id="PTHR20843:SF0">
    <property type="entry name" value="PROTEIN AVEUGLE"/>
    <property type="match status" value="1"/>
</dbReference>
<reference evidence="2" key="1">
    <citation type="journal article" date="2010" name="Science">
        <title>Plasticity of animal genome architecture unmasked by rapid evolution of a pelagic tunicate.</title>
        <authorList>
            <person name="Denoeud F."/>
            <person name="Henriet S."/>
            <person name="Mungpakdee S."/>
            <person name="Aury J.M."/>
            <person name="Da Silva C."/>
            <person name="Brinkmann H."/>
            <person name="Mikhaleva J."/>
            <person name="Olsen L.C."/>
            <person name="Jubin C."/>
            <person name="Canestro C."/>
            <person name="Bouquet J.M."/>
            <person name="Danks G."/>
            <person name="Poulain J."/>
            <person name="Campsteijn C."/>
            <person name="Adamski M."/>
            <person name="Cross I."/>
            <person name="Yadetie F."/>
            <person name="Muffato M."/>
            <person name="Louis A."/>
            <person name="Butcher S."/>
            <person name="Tsagkogeorga G."/>
            <person name="Konrad A."/>
            <person name="Singh S."/>
            <person name="Jensen M.F."/>
            <person name="Cong E.H."/>
            <person name="Eikeseth-Otteraa H."/>
            <person name="Noel B."/>
            <person name="Anthouard V."/>
            <person name="Porcel B.M."/>
            <person name="Kachouri-Lafond R."/>
            <person name="Nishino A."/>
            <person name="Ugolini M."/>
            <person name="Chourrout P."/>
            <person name="Nishida H."/>
            <person name="Aasland R."/>
            <person name="Huzurbazar S."/>
            <person name="Westhof E."/>
            <person name="Delsuc F."/>
            <person name="Lehrach H."/>
            <person name="Reinhardt R."/>
            <person name="Weissenbach J."/>
            <person name="Roy S.W."/>
            <person name="Artiguenave F."/>
            <person name="Postlethwait J.H."/>
            <person name="Manak J.R."/>
            <person name="Thompson E.M."/>
            <person name="Jaillon O."/>
            <person name="Du Pasquier L."/>
            <person name="Boudinot P."/>
            <person name="Liberles D.A."/>
            <person name="Volff J.N."/>
            <person name="Philippe H."/>
            <person name="Lenhard B."/>
            <person name="Roest Crollius H."/>
            <person name="Wincker P."/>
            <person name="Chourrout D."/>
        </authorList>
    </citation>
    <scope>NUCLEOTIDE SEQUENCE [LARGE SCALE GENOMIC DNA]</scope>
</reference>
<dbReference type="EMBL" id="FN657468">
    <property type="protein sequence ID" value="CBY42748.1"/>
    <property type="molecule type" value="Genomic_DNA"/>
</dbReference>
<gene>
    <name evidence="2" type="ORF">GSOID_T00026471001</name>
</gene>
<dbReference type="PROSITE" id="PS50105">
    <property type="entry name" value="SAM_DOMAIN"/>
    <property type="match status" value="1"/>
</dbReference>
<name>E4Z4X0_OIKDI</name>
<proteinExistence type="predicted"/>
<evidence type="ECO:0000313" key="2">
    <source>
        <dbReference type="EMBL" id="CBY42748.1"/>
    </source>
</evidence>
<dbReference type="GO" id="GO:0007169">
    <property type="term" value="P:cell surface receptor protein tyrosine kinase signaling pathway"/>
    <property type="evidence" value="ECO:0007669"/>
    <property type="project" value="TreeGrafter"/>
</dbReference>
<evidence type="ECO:0000259" key="1">
    <source>
        <dbReference type="PROSITE" id="PS50105"/>
    </source>
</evidence>
<protein>
    <recommendedName>
        <fullName evidence="1">SAM domain-containing protein</fullName>
    </recommendedName>
</protein>
<organism evidence="2">
    <name type="scientific">Oikopleura dioica</name>
    <name type="common">Tunicate</name>
    <dbReference type="NCBI Taxonomy" id="34765"/>
    <lineage>
        <taxon>Eukaryota</taxon>
        <taxon>Metazoa</taxon>
        <taxon>Chordata</taxon>
        <taxon>Tunicata</taxon>
        <taxon>Appendicularia</taxon>
        <taxon>Copelata</taxon>
        <taxon>Oikopleuridae</taxon>
        <taxon>Oikopleura</taxon>
    </lineage>
</organism>
<dbReference type="InterPro" id="IPR013761">
    <property type="entry name" value="SAM/pointed_sf"/>
</dbReference>
<dbReference type="GO" id="GO:0009898">
    <property type="term" value="C:cytoplasmic side of plasma membrane"/>
    <property type="evidence" value="ECO:0007669"/>
    <property type="project" value="TreeGrafter"/>
</dbReference>
<feature type="domain" description="SAM" evidence="1">
    <location>
        <begin position="7"/>
        <end position="74"/>
    </location>
</feature>
<dbReference type="InterPro" id="IPR001660">
    <property type="entry name" value="SAM"/>
</dbReference>
<feature type="non-terminal residue" evidence="2">
    <location>
        <position position="1"/>
    </location>
</feature>
<dbReference type="Gene3D" id="1.10.150.50">
    <property type="entry name" value="Transcription Factor, Ets-1"/>
    <property type="match status" value="1"/>
</dbReference>
<dbReference type="InterPro" id="IPR052268">
    <property type="entry name" value="SAM_domain-containing_protein"/>
</dbReference>
<sequence>RKDVFTWTVDEVVNWLCRNCSGDISARYSQSFRFHDINGRALMRLDDEKLERLGVDHPNHRYELLNEILKQKLRFHEQYFKKAYHSAQPPNVSTRVPVMSNSVFGRRDY</sequence>
<dbReference type="Pfam" id="PF07647">
    <property type="entry name" value="SAM_2"/>
    <property type="match status" value="1"/>
</dbReference>
<dbReference type="SUPFAM" id="SSF47769">
    <property type="entry name" value="SAM/Pointed domain"/>
    <property type="match status" value="1"/>
</dbReference>
<dbReference type="AlphaFoldDB" id="E4Z4X0"/>